<dbReference type="GO" id="GO:0005737">
    <property type="term" value="C:cytoplasm"/>
    <property type="evidence" value="ECO:0007669"/>
    <property type="project" value="UniProtKB-SubCell"/>
</dbReference>
<dbReference type="EC" id="2.7.7.7" evidence="9"/>
<dbReference type="InterPro" id="IPR011708">
    <property type="entry name" value="DNA_pol3_alpha_NTPase_dom"/>
</dbReference>
<evidence type="ECO:0000256" key="4">
    <source>
        <dbReference type="ARBA" id="ARBA00022705"/>
    </source>
</evidence>
<dbReference type="Pfam" id="PF02811">
    <property type="entry name" value="PHP"/>
    <property type="match status" value="1"/>
</dbReference>
<dbReference type="InterPro" id="IPR023073">
    <property type="entry name" value="DnaE2"/>
</dbReference>
<dbReference type="NCBIfam" id="NF004225">
    <property type="entry name" value="PRK05672.1"/>
    <property type="match status" value="1"/>
</dbReference>
<dbReference type="InterPro" id="IPR004805">
    <property type="entry name" value="DnaE2/DnaE/PolC"/>
</dbReference>
<keyword evidence="6 9" id="KW-0239">DNA-directed DNA polymerase</keyword>
<evidence type="ECO:0000256" key="8">
    <source>
        <dbReference type="ARBA" id="ARBA00049244"/>
    </source>
</evidence>
<accession>A0A0G3BEL3</accession>
<evidence type="ECO:0000313" key="11">
    <source>
        <dbReference type="EMBL" id="AKJ27839.1"/>
    </source>
</evidence>
<evidence type="ECO:0000259" key="10">
    <source>
        <dbReference type="SMART" id="SM00481"/>
    </source>
</evidence>
<evidence type="ECO:0000256" key="6">
    <source>
        <dbReference type="ARBA" id="ARBA00022932"/>
    </source>
</evidence>
<keyword evidence="2 9" id="KW-0808">Transferase</keyword>
<dbReference type="InterPro" id="IPR004013">
    <property type="entry name" value="PHP_dom"/>
</dbReference>
<dbReference type="Pfam" id="PF14579">
    <property type="entry name" value="HHH_6"/>
    <property type="match status" value="1"/>
</dbReference>
<sequence length="1061" mass="118996">MRESHLLPRYAELHCLSNFSFQRGASHPGELVERAAALGYDALALTDECSLAGVVRAYQSLLDLQREAREQGRPPPTLQLLTGSEFAVSGDSPFRLVVLACNRNGYGNLSEFITRLRRASPKGHYKLEWSQLLPSRLHDTVVLLVPERSASFDTVHAQARWFQRQFDGRAWLAVELLLQADDTAWLHKLREVSRLTGLPLVAAGDVHLHVRSRKPLQDVLTAIRLGRPVRECGTALQPNAERHLRTRLRLAQVYPPDLLAATQDVAARCSFSLGELRYEYPEEVVPPGQTAASYLRQVTDEGVRRRFPDGLPDKVRAAIEKELALIGEKGYEKYFLTVYDIVNHARSQGILCQGRGSAANSAVCYCLGITEIDPARNELLFERFISRERDEPPDIDVDFEHQRREEVIQYLYRKYGRERTALTATVICYRSRSAIRDVGKALGFDEAHIDRLAKDHHWWDSPDVMAERLAVLGLSPDDRRVQQWIALTRQLKGFPRHLSQHTGGFVIARGKLSRIVPIENAAMADRSVIEWDKDDLDTLGLMKVDVLALGMLSVLRRALDFIGQRRGALFRLQDIPDHDAPTYEMICRADTVGVFQIESRAQQSMLPRLKPREFYDLVVEVAIVRPGPIQGGMVHPYLKRREKDEQRRRAGLPRPPLESAQLEEALGRTLGVPIFQEQVMQLCILCAGFTPGEADRLRRAMAAWKRHGDVMPFQDKILNGMTERGYKREFAEQIFEQIKGFGEYGFPESHAASFALLAYASSWIKCHEPAAFLAALLNSQPMGFYSASQLVQDARRHDVQVLPVDVQHSDHDCTLEGLQGGPAPSPLGPVRLGLRLVGGLSEAAARRIEQARRQAPFEDVQDLARRASLDPHELKRLAGADALASLAGHRRQQVWQAAAWLPAPALLDDAPVVEAPLALSAAPEGEEIVFDHAALKLSLRRHPLALLRPALASRRLMSAAQLQALADRRLARACGIVTMRQQPGTANGTVFVSLEDETGSVNVIVWPRLRERYRTALLHARLLAVYGVWQQQDAVTHLIAQHLEDLTPLLGRLATESRDFH</sequence>
<proteinExistence type="inferred from homology"/>
<dbReference type="PANTHER" id="PTHR32294">
    <property type="entry name" value="DNA POLYMERASE III SUBUNIT ALPHA"/>
    <property type="match status" value="1"/>
</dbReference>
<dbReference type="Proteomes" id="UP000035352">
    <property type="component" value="Chromosome"/>
</dbReference>
<dbReference type="CDD" id="cd04485">
    <property type="entry name" value="DnaE_OBF"/>
    <property type="match status" value="1"/>
</dbReference>
<gene>
    <name evidence="9 11" type="primary">dnaE2</name>
    <name evidence="11" type="ORF">AAW51_1148</name>
</gene>
<dbReference type="InterPro" id="IPR016195">
    <property type="entry name" value="Pol/histidinol_Pase-like"/>
</dbReference>
<comment type="function">
    <text evidence="9">DNA polymerase involved in damage-induced mutagenesis and translesion synthesis (TLS). It is not the major replicative DNA polymerase.</text>
</comment>
<dbReference type="STRING" id="413882.AAW51_1148"/>
<dbReference type="AlphaFoldDB" id="A0A0G3BEL3"/>
<dbReference type="InterPro" id="IPR003141">
    <property type="entry name" value="Pol/His_phosphatase_N"/>
</dbReference>
<evidence type="ECO:0000313" key="12">
    <source>
        <dbReference type="Proteomes" id="UP000035352"/>
    </source>
</evidence>
<dbReference type="GO" id="GO:0006281">
    <property type="term" value="P:DNA repair"/>
    <property type="evidence" value="ECO:0007669"/>
    <property type="project" value="UniProtKB-UniRule"/>
</dbReference>
<dbReference type="Pfam" id="PF17657">
    <property type="entry name" value="DNA_pol3_finger"/>
    <property type="match status" value="1"/>
</dbReference>
<dbReference type="PATRIC" id="fig|413882.6.peg.1210"/>
<keyword evidence="4 9" id="KW-0235">DNA replication</keyword>
<protein>
    <recommendedName>
        <fullName evidence="9">Error-prone DNA polymerase</fullName>
        <ecNumber evidence="9">2.7.7.7</ecNumber>
    </recommendedName>
</protein>
<evidence type="ECO:0000256" key="1">
    <source>
        <dbReference type="ARBA" id="ARBA00022490"/>
    </source>
</evidence>
<evidence type="ECO:0000256" key="7">
    <source>
        <dbReference type="ARBA" id="ARBA00023204"/>
    </source>
</evidence>
<dbReference type="SUPFAM" id="SSF89550">
    <property type="entry name" value="PHP domain-like"/>
    <property type="match status" value="1"/>
</dbReference>
<evidence type="ECO:0000256" key="9">
    <source>
        <dbReference type="HAMAP-Rule" id="MF_01902"/>
    </source>
</evidence>
<dbReference type="NCBIfam" id="TIGR00594">
    <property type="entry name" value="polc"/>
    <property type="match status" value="1"/>
</dbReference>
<feature type="domain" description="Polymerase/histidinol phosphatase N-terminal" evidence="10">
    <location>
        <begin position="11"/>
        <end position="90"/>
    </location>
</feature>
<dbReference type="HAMAP" id="MF_01902">
    <property type="entry name" value="DNApol_error_prone"/>
    <property type="match status" value="1"/>
</dbReference>
<dbReference type="GO" id="GO:0006260">
    <property type="term" value="P:DNA replication"/>
    <property type="evidence" value="ECO:0007669"/>
    <property type="project" value="UniProtKB-KW"/>
</dbReference>
<dbReference type="EMBL" id="CP011371">
    <property type="protein sequence ID" value="AKJ27839.1"/>
    <property type="molecule type" value="Genomic_DNA"/>
</dbReference>
<keyword evidence="7 9" id="KW-0234">DNA repair</keyword>
<dbReference type="Pfam" id="PF07733">
    <property type="entry name" value="DNA_pol3_alpha"/>
    <property type="match status" value="1"/>
</dbReference>
<comment type="subcellular location">
    <subcellularLocation>
        <location evidence="9">Cytoplasm</location>
    </subcellularLocation>
</comment>
<comment type="similarity">
    <text evidence="9">Belongs to the DNA polymerase type-C family. DnaE2 subfamily.</text>
</comment>
<dbReference type="InterPro" id="IPR029460">
    <property type="entry name" value="DNAPol_HHH"/>
</dbReference>
<dbReference type="KEGG" id="pbh:AAW51_1148"/>
<keyword evidence="3 9" id="KW-0548">Nucleotidyltransferase</keyword>
<keyword evidence="1 9" id="KW-0963">Cytoplasm</keyword>
<dbReference type="CDD" id="cd07434">
    <property type="entry name" value="PHP_PolIIIA_DnaE2"/>
    <property type="match status" value="1"/>
</dbReference>
<dbReference type="RefSeq" id="WP_047193837.1">
    <property type="nucleotide sequence ID" value="NZ_CP011371.1"/>
</dbReference>
<dbReference type="GO" id="GO:0003887">
    <property type="term" value="F:DNA-directed DNA polymerase activity"/>
    <property type="evidence" value="ECO:0007669"/>
    <property type="project" value="UniProtKB-UniRule"/>
</dbReference>
<keyword evidence="5 9" id="KW-0227">DNA damage</keyword>
<dbReference type="GO" id="GO:0008408">
    <property type="term" value="F:3'-5' exonuclease activity"/>
    <property type="evidence" value="ECO:0007669"/>
    <property type="project" value="InterPro"/>
</dbReference>
<comment type="catalytic activity">
    <reaction evidence="8 9">
        <text>DNA(n) + a 2'-deoxyribonucleoside 5'-triphosphate = DNA(n+1) + diphosphate</text>
        <dbReference type="Rhea" id="RHEA:22508"/>
        <dbReference type="Rhea" id="RHEA-COMP:17339"/>
        <dbReference type="Rhea" id="RHEA-COMP:17340"/>
        <dbReference type="ChEBI" id="CHEBI:33019"/>
        <dbReference type="ChEBI" id="CHEBI:61560"/>
        <dbReference type="ChEBI" id="CHEBI:173112"/>
        <dbReference type="EC" id="2.7.7.7"/>
    </reaction>
</comment>
<evidence type="ECO:0000256" key="3">
    <source>
        <dbReference type="ARBA" id="ARBA00022695"/>
    </source>
</evidence>
<evidence type="ECO:0000256" key="5">
    <source>
        <dbReference type="ARBA" id="ARBA00022763"/>
    </source>
</evidence>
<dbReference type="PANTHER" id="PTHR32294:SF4">
    <property type="entry name" value="ERROR-PRONE DNA POLYMERASE"/>
    <property type="match status" value="1"/>
</dbReference>
<dbReference type="InterPro" id="IPR040982">
    <property type="entry name" value="DNA_pol3_finger"/>
</dbReference>
<name>A0A0G3BEL3_9BURK</name>
<dbReference type="OrthoDB" id="9803237at2"/>
<evidence type="ECO:0000256" key="2">
    <source>
        <dbReference type="ARBA" id="ARBA00022679"/>
    </source>
</evidence>
<keyword evidence="12" id="KW-1185">Reference proteome</keyword>
<dbReference type="Gene3D" id="3.20.20.140">
    <property type="entry name" value="Metal-dependent hydrolases"/>
    <property type="match status" value="1"/>
</dbReference>
<dbReference type="SMART" id="SM00481">
    <property type="entry name" value="POLIIIAc"/>
    <property type="match status" value="1"/>
</dbReference>
<dbReference type="Gene3D" id="1.10.150.870">
    <property type="match status" value="1"/>
</dbReference>
<organism evidence="11 12">
    <name type="scientific">Caldimonas brevitalea</name>
    <dbReference type="NCBI Taxonomy" id="413882"/>
    <lineage>
        <taxon>Bacteria</taxon>
        <taxon>Pseudomonadati</taxon>
        <taxon>Pseudomonadota</taxon>
        <taxon>Betaproteobacteria</taxon>
        <taxon>Burkholderiales</taxon>
        <taxon>Sphaerotilaceae</taxon>
        <taxon>Caldimonas</taxon>
    </lineage>
</organism>
<reference evidence="11 12" key="1">
    <citation type="submission" date="2015-05" db="EMBL/GenBank/DDBJ databases">
        <authorList>
            <person name="Tang B."/>
            <person name="Yu Y."/>
        </authorList>
    </citation>
    <scope>NUCLEOTIDE SEQUENCE [LARGE SCALE GENOMIC DNA]</scope>
    <source>
        <strain evidence="11 12">DSM 7029</strain>
    </source>
</reference>